<dbReference type="SUPFAM" id="SSF52499">
    <property type="entry name" value="Isochorismatase-like hydrolases"/>
    <property type="match status" value="1"/>
</dbReference>
<dbReference type="Pfam" id="PF00857">
    <property type="entry name" value="Isochorismatase"/>
    <property type="match status" value="1"/>
</dbReference>
<dbReference type="InterPro" id="IPR036380">
    <property type="entry name" value="Isochorismatase-like_sf"/>
</dbReference>
<dbReference type="PANTHER" id="PTHR43540:SF3">
    <property type="entry name" value="ENTEROBACTIN SYNTHASE COMPONENT B"/>
    <property type="match status" value="1"/>
</dbReference>
<organism evidence="3">
    <name type="scientific">Rhodococcus hoagii (strain 103S)</name>
    <name type="common">Rhodococcus equi</name>
    <dbReference type="NCBI Taxonomy" id="685727"/>
    <lineage>
        <taxon>Bacteria</taxon>
        <taxon>Bacillati</taxon>
        <taxon>Actinomycetota</taxon>
        <taxon>Actinomycetes</taxon>
        <taxon>Mycobacteriales</taxon>
        <taxon>Nocardiaceae</taxon>
        <taxon>Prescottella</taxon>
    </lineage>
</organism>
<dbReference type="InterPro" id="IPR000868">
    <property type="entry name" value="Isochorismatase-like_dom"/>
</dbReference>
<reference evidence="3" key="1">
    <citation type="journal article" date="2010" name="PLoS Genet.">
        <title>The genome of a pathogenic rhodococcus: cooptive virulence underpinned by key gene acquisitions.</title>
        <authorList>
            <person name="Letek M."/>
            <person name="Gonzalez P."/>
            <person name="Macarthur I."/>
            <person name="Rodriguez H."/>
            <person name="Freeman T.C."/>
            <person name="Valero-Rello A."/>
            <person name="Blanco M."/>
            <person name="Buckley T."/>
            <person name="Cherevach I."/>
            <person name="Fahey R."/>
            <person name="Hapeshi A."/>
            <person name="Holdstock J."/>
            <person name="Leadon D."/>
            <person name="Navas J."/>
            <person name="Ocampo A."/>
            <person name="Quail M.A."/>
            <person name="Sanders M."/>
            <person name="Scortti M.M."/>
            <person name="Prescott J.F."/>
            <person name="Fogarty U."/>
            <person name="Meijer W.G."/>
            <person name="Parkhill J."/>
            <person name="Bentley S.D."/>
            <person name="Vazquez-Boland J.A."/>
        </authorList>
    </citation>
    <scope>NUCLEOTIDE SEQUENCE [LARGE SCALE GENOMIC DNA]</scope>
    <source>
        <strain evidence="3 4">103S</strain>
    </source>
</reference>
<dbReference type="EMBL" id="FN563149">
    <property type="protein sequence ID" value="CBH46925.1"/>
    <property type="molecule type" value="Genomic_DNA"/>
</dbReference>
<gene>
    <name evidence="3" type="ordered locus">REQ_08100</name>
</gene>
<evidence type="ECO:0000256" key="1">
    <source>
        <dbReference type="ARBA" id="ARBA00022801"/>
    </source>
</evidence>
<dbReference type="PIRSF" id="PIRSF001111">
    <property type="entry name" value="Isochorismatase"/>
    <property type="match status" value="1"/>
</dbReference>
<evidence type="ECO:0000313" key="4">
    <source>
        <dbReference type="Proteomes" id="UP000006892"/>
    </source>
</evidence>
<evidence type="ECO:0000313" key="3">
    <source>
        <dbReference type="EMBL" id="CBH46925.1"/>
    </source>
</evidence>
<accession>A0A3S5Y318</accession>
<dbReference type="KEGG" id="req:REQ_08100"/>
<name>A0A3S5Y318_RHOH1</name>
<feature type="domain" description="Isochorismatase-like" evidence="2">
    <location>
        <begin position="30"/>
        <end position="202"/>
    </location>
</feature>
<protein>
    <submittedName>
        <fullName evidence="3">Isochorismatase</fullName>
    </submittedName>
</protein>
<dbReference type="RefSeq" id="WP_005515433.1">
    <property type="nucleotide sequence ID" value="NC_014659.1"/>
</dbReference>
<dbReference type="Proteomes" id="UP001154400">
    <property type="component" value="Chromosome"/>
</dbReference>
<proteinExistence type="predicted"/>
<dbReference type="Gene3D" id="3.40.50.850">
    <property type="entry name" value="Isochorismatase-like"/>
    <property type="match status" value="1"/>
</dbReference>
<keyword evidence="1" id="KW-0378">Hydrolase</keyword>
<dbReference type="GeneID" id="57576377"/>
<evidence type="ECO:0000259" key="2">
    <source>
        <dbReference type="Pfam" id="PF00857"/>
    </source>
</evidence>
<dbReference type="GO" id="GO:0008908">
    <property type="term" value="F:isochorismatase activity"/>
    <property type="evidence" value="ECO:0007669"/>
    <property type="project" value="InterPro"/>
</dbReference>
<dbReference type="PRINTS" id="PR01398">
    <property type="entry name" value="ISCHRISMTASE"/>
</dbReference>
<dbReference type="AlphaFoldDB" id="A0A3S5Y318"/>
<dbReference type="PANTHER" id="PTHR43540">
    <property type="entry name" value="PEROXYUREIDOACRYLATE/UREIDOACRYLATE AMIDOHYDROLASE-RELATED"/>
    <property type="match status" value="1"/>
</dbReference>
<sequence>MSLPRSVSYPMPTQLPDNRASWRIDPARAVLLVHDAQEYFIRAFDRTADPIRTMIANVDAIRTACRVAGVPIMYTAQPGDQDPEHRALLTDFWGPGLSSDPAETAIIADLAPEPDDVLLTKWRYSAFARTDLRQRLSDLGRDQLIVTGVYAHIGCLTTALDGFMQDVEMFLVADGLADFSEAEHRQALDYAAARCAVVTPTAHVLSGMATAGVLAG</sequence>
<dbReference type="InterPro" id="IPR050272">
    <property type="entry name" value="Isochorismatase-like_hydrls"/>
</dbReference>
<dbReference type="InterPro" id="IPR016291">
    <property type="entry name" value="Isochorismatase"/>
</dbReference>